<evidence type="ECO:0000313" key="1">
    <source>
        <dbReference type="EMBL" id="GAI46136.1"/>
    </source>
</evidence>
<proteinExistence type="predicted"/>
<protein>
    <submittedName>
        <fullName evidence="1">Uncharacterized protein</fullName>
    </submittedName>
</protein>
<sequence length="78" mass="8593">MVVRLISHEPLNAKAAAEAITAATKFVEEFKAQLLVTPGGFGEAVPEFHGREIETFTEAVQGYVAHLLQFIPAKRHFD</sequence>
<name>X1PUD5_9ZZZZ</name>
<gene>
    <name evidence="1" type="ORF">S06H3_39797</name>
</gene>
<reference evidence="1" key="1">
    <citation type="journal article" date="2014" name="Front. Microbiol.">
        <title>High frequency of phylogenetically diverse reductive dehalogenase-homologous genes in deep subseafloor sedimentary metagenomes.</title>
        <authorList>
            <person name="Kawai M."/>
            <person name="Futagami T."/>
            <person name="Toyoda A."/>
            <person name="Takaki Y."/>
            <person name="Nishi S."/>
            <person name="Hori S."/>
            <person name="Arai W."/>
            <person name="Tsubouchi T."/>
            <person name="Morono Y."/>
            <person name="Uchiyama I."/>
            <person name="Ito T."/>
            <person name="Fujiyama A."/>
            <person name="Inagaki F."/>
            <person name="Takami H."/>
        </authorList>
    </citation>
    <scope>NUCLEOTIDE SEQUENCE</scope>
    <source>
        <strain evidence="1">Expedition CK06-06</strain>
    </source>
</reference>
<accession>X1PUD5</accession>
<comment type="caution">
    <text evidence="1">The sequence shown here is derived from an EMBL/GenBank/DDBJ whole genome shotgun (WGS) entry which is preliminary data.</text>
</comment>
<dbReference type="EMBL" id="BARV01024370">
    <property type="protein sequence ID" value="GAI46136.1"/>
    <property type="molecule type" value="Genomic_DNA"/>
</dbReference>
<feature type="non-terminal residue" evidence="1">
    <location>
        <position position="78"/>
    </location>
</feature>
<organism evidence="1">
    <name type="scientific">marine sediment metagenome</name>
    <dbReference type="NCBI Taxonomy" id="412755"/>
    <lineage>
        <taxon>unclassified sequences</taxon>
        <taxon>metagenomes</taxon>
        <taxon>ecological metagenomes</taxon>
    </lineage>
</organism>
<dbReference type="AlphaFoldDB" id="X1PUD5"/>